<feature type="compositionally biased region" description="Acidic residues" evidence="2">
    <location>
        <begin position="1"/>
        <end position="11"/>
    </location>
</feature>
<evidence type="ECO:0000256" key="1">
    <source>
        <dbReference type="SAM" id="Coils"/>
    </source>
</evidence>
<dbReference type="EMBL" id="ML179223">
    <property type="protein sequence ID" value="THU94456.1"/>
    <property type="molecule type" value="Genomic_DNA"/>
</dbReference>
<keyword evidence="4" id="KW-1185">Reference proteome</keyword>
<evidence type="ECO:0000256" key="2">
    <source>
        <dbReference type="SAM" id="MobiDB-lite"/>
    </source>
</evidence>
<keyword evidence="1" id="KW-0175">Coiled coil</keyword>
<accession>A0A4S8LXM4</accession>
<sequence>MVFDSSEDEYEPSQPVSVPTGLPIKRKHSPKEDEDFKNSDTLTAIPRPSATQANGKNKRLFVAGGMLDDATDSQTWVEQYTSSSGHSEKPNISYPNHDSIKREPSASPSLESVSNPSSTPRRKRAITPLDYPESQLPETWSNCSNSSPVRGQQNADLPGPSNISDSALEKLDRSELIQFFRQEVAKYQQELAEYANQHFHDIQKLQNRIEDKTQAAYASEAWAKKQGEKCRAAELKVQELSDT</sequence>
<dbReference type="AlphaFoldDB" id="A0A4S8LXM4"/>
<proteinExistence type="predicted"/>
<dbReference type="Proteomes" id="UP000297245">
    <property type="component" value="Unassembled WGS sequence"/>
</dbReference>
<feature type="compositionally biased region" description="Low complexity" evidence="2">
    <location>
        <begin position="105"/>
        <end position="119"/>
    </location>
</feature>
<feature type="coiled-coil region" evidence="1">
    <location>
        <begin position="177"/>
        <end position="215"/>
    </location>
</feature>
<evidence type="ECO:0000313" key="3">
    <source>
        <dbReference type="EMBL" id="THU94456.1"/>
    </source>
</evidence>
<evidence type="ECO:0000313" key="4">
    <source>
        <dbReference type="Proteomes" id="UP000297245"/>
    </source>
</evidence>
<protein>
    <submittedName>
        <fullName evidence="3">Uncharacterized protein</fullName>
    </submittedName>
</protein>
<organism evidence="3 4">
    <name type="scientific">Dendrothele bispora (strain CBS 962.96)</name>
    <dbReference type="NCBI Taxonomy" id="1314807"/>
    <lineage>
        <taxon>Eukaryota</taxon>
        <taxon>Fungi</taxon>
        <taxon>Dikarya</taxon>
        <taxon>Basidiomycota</taxon>
        <taxon>Agaricomycotina</taxon>
        <taxon>Agaricomycetes</taxon>
        <taxon>Agaricomycetidae</taxon>
        <taxon>Agaricales</taxon>
        <taxon>Agaricales incertae sedis</taxon>
        <taxon>Dendrothele</taxon>
    </lineage>
</organism>
<reference evidence="3 4" key="1">
    <citation type="journal article" date="2019" name="Nat. Ecol. Evol.">
        <title>Megaphylogeny resolves global patterns of mushroom evolution.</title>
        <authorList>
            <person name="Varga T."/>
            <person name="Krizsan K."/>
            <person name="Foldi C."/>
            <person name="Dima B."/>
            <person name="Sanchez-Garcia M."/>
            <person name="Sanchez-Ramirez S."/>
            <person name="Szollosi G.J."/>
            <person name="Szarkandi J.G."/>
            <person name="Papp V."/>
            <person name="Albert L."/>
            <person name="Andreopoulos W."/>
            <person name="Angelini C."/>
            <person name="Antonin V."/>
            <person name="Barry K.W."/>
            <person name="Bougher N.L."/>
            <person name="Buchanan P."/>
            <person name="Buyck B."/>
            <person name="Bense V."/>
            <person name="Catcheside P."/>
            <person name="Chovatia M."/>
            <person name="Cooper J."/>
            <person name="Damon W."/>
            <person name="Desjardin D."/>
            <person name="Finy P."/>
            <person name="Geml J."/>
            <person name="Haridas S."/>
            <person name="Hughes K."/>
            <person name="Justo A."/>
            <person name="Karasinski D."/>
            <person name="Kautmanova I."/>
            <person name="Kiss B."/>
            <person name="Kocsube S."/>
            <person name="Kotiranta H."/>
            <person name="LaButti K.M."/>
            <person name="Lechner B.E."/>
            <person name="Liimatainen K."/>
            <person name="Lipzen A."/>
            <person name="Lukacs Z."/>
            <person name="Mihaltcheva S."/>
            <person name="Morgado L.N."/>
            <person name="Niskanen T."/>
            <person name="Noordeloos M.E."/>
            <person name="Ohm R.A."/>
            <person name="Ortiz-Santana B."/>
            <person name="Ovrebo C."/>
            <person name="Racz N."/>
            <person name="Riley R."/>
            <person name="Savchenko A."/>
            <person name="Shiryaev A."/>
            <person name="Soop K."/>
            <person name="Spirin V."/>
            <person name="Szebenyi C."/>
            <person name="Tomsovsky M."/>
            <person name="Tulloss R.E."/>
            <person name="Uehling J."/>
            <person name="Grigoriev I.V."/>
            <person name="Vagvolgyi C."/>
            <person name="Papp T."/>
            <person name="Martin F.M."/>
            <person name="Miettinen O."/>
            <person name="Hibbett D.S."/>
            <person name="Nagy L.G."/>
        </authorList>
    </citation>
    <scope>NUCLEOTIDE SEQUENCE [LARGE SCALE GENOMIC DNA]</scope>
    <source>
        <strain evidence="3 4">CBS 962.96</strain>
    </source>
</reference>
<gene>
    <name evidence="3" type="ORF">K435DRAFT_860505</name>
</gene>
<name>A0A4S8LXM4_DENBC</name>
<feature type="compositionally biased region" description="Polar residues" evidence="2">
    <location>
        <begin position="136"/>
        <end position="165"/>
    </location>
</feature>
<feature type="region of interest" description="Disordered" evidence="2">
    <location>
        <begin position="1"/>
        <end position="58"/>
    </location>
</feature>
<feature type="compositionally biased region" description="Polar residues" evidence="2">
    <location>
        <begin position="74"/>
        <end position="85"/>
    </location>
</feature>
<feature type="region of interest" description="Disordered" evidence="2">
    <location>
        <begin position="74"/>
        <end position="167"/>
    </location>
</feature>
<feature type="non-terminal residue" evidence="3">
    <location>
        <position position="243"/>
    </location>
</feature>